<dbReference type="AlphaFoldDB" id="A0A0A9FLY3"/>
<dbReference type="EMBL" id="GBRH01185652">
    <property type="protein sequence ID" value="JAE12244.1"/>
    <property type="molecule type" value="Transcribed_RNA"/>
</dbReference>
<organism evidence="1">
    <name type="scientific">Arundo donax</name>
    <name type="common">Giant reed</name>
    <name type="synonym">Donax arundinaceus</name>
    <dbReference type="NCBI Taxonomy" id="35708"/>
    <lineage>
        <taxon>Eukaryota</taxon>
        <taxon>Viridiplantae</taxon>
        <taxon>Streptophyta</taxon>
        <taxon>Embryophyta</taxon>
        <taxon>Tracheophyta</taxon>
        <taxon>Spermatophyta</taxon>
        <taxon>Magnoliopsida</taxon>
        <taxon>Liliopsida</taxon>
        <taxon>Poales</taxon>
        <taxon>Poaceae</taxon>
        <taxon>PACMAD clade</taxon>
        <taxon>Arundinoideae</taxon>
        <taxon>Arundineae</taxon>
        <taxon>Arundo</taxon>
    </lineage>
</organism>
<sequence length="25" mass="2999">MLYCPLVQVEYRGSVAWWSLLLEEN</sequence>
<name>A0A0A9FLY3_ARUDO</name>
<accession>A0A0A9FLY3</accession>
<reference evidence="1" key="2">
    <citation type="journal article" date="2015" name="Data Brief">
        <title>Shoot transcriptome of the giant reed, Arundo donax.</title>
        <authorList>
            <person name="Barrero R.A."/>
            <person name="Guerrero F.D."/>
            <person name="Moolhuijzen P."/>
            <person name="Goolsby J.A."/>
            <person name="Tidwell J."/>
            <person name="Bellgard S.E."/>
            <person name="Bellgard M.I."/>
        </authorList>
    </citation>
    <scope>NUCLEOTIDE SEQUENCE</scope>
    <source>
        <tissue evidence="1">Shoot tissue taken approximately 20 cm above the soil surface</tissue>
    </source>
</reference>
<evidence type="ECO:0000313" key="1">
    <source>
        <dbReference type="EMBL" id="JAE12244.1"/>
    </source>
</evidence>
<protein>
    <submittedName>
        <fullName evidence="1">Uncharacterized protein</fullName>
    </submittedName>
</protein>
<proteinExistence type="predicted"/>
<reference evidence="1" key="1">
    <citation type="submission" date="2014-09" db="EMBL/GenBank/DDBJ databases">
        <authorList>
            <person name="Magalhaes I.L.F."/>
            <person name="Oliveira U."/>
            <person name="Santos F.R."/>
            <person name="Vidigal T.H.D.A."/>
            <person name="Brescovit A.D."/>
            <person name="Santos A.J."/>
        </authorList>
    </citation>
    <scope>NUCLEOTIDE SEQUENCE</scope>
    <source>
        <tissue evidence="1">Shoot tissue taken approximately 20 cm above the soil surface</tissue>
    </source>
</reference>